<sequence length="65" mass="7617">MPRIPICSKKPLYIAEAFLFFVGFCQKENQLLMLYQKVFLVNSKMLRMYEQCPIKVRSGIITIEG</sequence>
<evidence type="ECO:0000313" key="1">
    <source>
        <dbReference type="EMBL" id="QAV33214.1"/>
    </source>
</evidence>
<accession>A0ABX5QS43</accession>
<reference evidence="1 2" key="1">
    <citation type="submission" date="2018-01" db="EMBL/GenBank/DDBJ databases">
        <title>The whole genome sequencing and assembly of Fervidobacterium changbaicum CBS-1 strain.</title>
        <authorList>
            <person name="Kim J.-Y."/>
            <person name="Park M.-K."/>
            <person name="Yi H."/>
            <person name="Bahn Y.-S."/>
            <person name="Kim J.F."/>
            <person name="Lee D.-W."/>
        </authorList>
    </citation>
    <scope>NUCLEOTIDE SEQUENCE [LARGE SCALE GENOMIC DNA]</scope>
    <source>
        <strain evidence="1 2">CBS-1</strain>
    </source>
</reference>
<evidence type="ECO:0000313" key="2">
    <source>
        <dbReference type="Proteomes" id="UP000288947"/>
    </source>
</evidence>
<keyword evidence="2" id="KW-1185">Reference proteome</keyword>
<name>A0ABX5QS43_9BACT</name>
<gene>
    <name evidence="1" type="ORF">CBS1_05395</name>
</gene>
<protein>
    <submittedName>
        <fullName evidence="1">Uncharacterized protein</fullName>
    </submittedName>
</protein>
<dbReference type="Proteomes" id="UP000288947">
    <property type="component" value="Chromosome"/>
</dbReference>
<dbReference type="EMBL" id="CP026721">
    <property type="protein sequence ID" value="QAV33214.1"/>
    <property type="molecule type" value="Genomic_DNA"/>
</dbReference>
<organism evidence="1 2">
    <name type="scientific">Fervidobacterium changbaicum</name>
    <dbReference type="NCBI Taxonomy" id="310769"/>
    <lineage>
        <taxon>Bacteria</taxon>
        <taxon>Thermotogati</taxon>
        <taxon>Thermotogota</taxon>
        <taxon>Thermotogae</taxon>
        <taxon>Thermotogales</taxon>
        <taxon>Fervidobacteriaceae</taxon>
        <taxon>Fervidobacterium</taxon>
    </lineage>
</organism>
<proteinExistence type="predicted"/>